<keyword evidence="2" id="KW-1185">Reference proteome</keyword>
<evidence type="ECO:0000313" key="2">
    <source>
        <dbReference type="Proteomes" id="UP000824120"/>
    </source>
</evidence>
<dbReference type="EMBL" id="JACXVP010000007">
    <property type="protein sequence ID" value="KAG5594558.1"/>
    <property type="molecule type" value="Genomic_DNA"/>
</dbReference>
<reference evidence="1 2" key="1">
    <citation type="submission" date="2020-09" db="EMBL/GenBank/DDBJ databases">
        <title>De no assembly of potato wild relative species, Solanum commersonii.</title>
        <authorList>
            <person name="Cho K."/>
        </authorList>
    </citation>
    <scope>NUCLEOTIDE SEQUENCE [LARGE SCALE GENOMIC DNA]</scope>
    <source>
        <strain evidence="1">LZ3.2</strain>
        <tissue evidence="1">Leaf</tissue>
    </source>
</reference>
<gene>
    <name evidence="1" type="ORF">H5410_035790</name>
</gene>
<name>A0A9J5Y683_SOLCO</name>
<accession>A0A9J5Y683</accession>
<evidence type="ECO:0000313" key="1">
    <source>
        <dbReference type="EMBL" id="KAG5594558.1"/>
    </source>
</evidence>
<comment type="caution">
    <text evidence="1">The sequence shown here is derived from an EMBL/GenBank/DDBJ whole genome shotgun (WGS) entry which is preliminary data.</text>
</comment>
<organism evidence="1 2">
    <name type="scientific">Solanum commersonii</name>
    <name type="common">Commerson's wild potato</name>
    <name type="synonym">Commerson's nightshade</name>
    <dbReference type="NCBI Taxonomy" id="4109"/>
    <lineage>
        <taxon>Eukaryota</taxon>
        <taxon>Viridiplantae</taxon>
        <taxon>Streptophyta</taxon>
        <taxon>Embryophyta</taxon>
        <taxon>Tracheophyta</taxon>
        <taxon>Spermatophyta</taxon>
        <taxon>Magnoliopsida</taxon>
        <taxon>eudicotyledons</taxon>
        <taxon>Gunneridae</taxon>
        <taxon>Pentapetalae</taxon>
        <taxon>asterids</taxon>
        <taxon>lamiids</taxon>
        <taxon>Solanales</taxon>
        <taxon>Solanaceae</taxon>
        <taxon>Solanoideae</taxon>
        <taxon>Solaneae</taxon>
        <taxon>Solanum</taxon>
    </lineage>
</organism>
<dbReference type="Proteomes" id="UP000824120">
    <property type="component" value="Chromosome 7"/>
</dbReference>
<proteinExistence type="predicted"/>
<dbReference type="AlphaFoldDB" id="A0A9J5Y683"/>
<sequence length="172" mass="19943">MYLIVSHNGFVYLLNSHLVAYINNPLLVKYFISTSPFTLYIGSLQRLPWTSKALRFSIDIAKDNGDCKGKRISDITIMELPNLWNNLLTFDPLFAKMHHTKSPNFPNIFLFNGHSNPSLLELKLNYDYYFCHSSRLINLSPKFHISPMALDMSLIVLCNRFICLLWSLCLHQ</sequence>
<protein>
    <submittedName>
        <fullName evidence="1">Uncharacterized protein</fullName>
    </submittedName>
</protein>